<reference evidence="7" key="2">
    <citation type="submission" date="2015-06" db="UniProtKB">
        <authorList>
            <consortium name="EnsemblPlants"/>
        </authorList>
    </citation>
    <scope>IDENTIFICATION</scope>
    <source>
        <strain evidence="7">DM1-3 516 R44</strain>
    </source>
</reference>
<keyword evidence="2" id="KW-0217">Developmental protein</keyword>
<dbReference type="OrthoDB" id="6133115at2759"/>
<dbReference type="ExpressionAtlas" id="M1B1R5">
    <property type="expression patterns" value="baseline"/>
</dbReference>
<keyword evidence="3" id="KW-0346">Stress response</keyword>
<dbReference type="EnsemblPlants" id="PGSC0003DMT400035056">
    <property type="protein sequence ID" value="PGSC0003DMT400035056"/>
    <property type="gene ID" value="PGSC0003DMG400013481"/>
</dbReference>
<dbReference type="InParanoid" id="M1B1R5"/>
<dbReference type="GO" id="GO:0005634">
    <property type="term" value="C:nucleus"/>
    <property type="evidence" value="ECO:0007669"/>
    <property type="project" value="UniProtKB-SubCell"/>
</dbReference>
<accession>M1B1R5</accession>
<evidence type="ECO:0000256" key="1">
    <source>
        <dbReference type="ARBA" id="ARBA00004123"/>
    </source>
</evidence>
<evidence type="ECO:0000256" key="3">
    <source>
        <dbReference type="ARBA" id="ARBA00023016"/>
    </source>
</evidence>
<dbReference type="eggNOG" id="ENOG502QWND">
    <property type="taxonomic scope" value="Eukaryota"/>
</dbReference>
<feature type="domain" description="PARP catalytic" evidence="6">
    <location>
        <begin position="32"/>
        <end position="252"/>
    </location>
</feature>
<dbReference type="AlphaFoldDB" id="M1B1R5"/>
<evidence type="ECO:0000259" key="6">
    <source>
        <dbReference type="PROSITE" id="PS51059"/>
    </source>
</evidence>
<evidence type="ECO:0000256" key="4">
    <source>
        <dbReference type="ARBA" id="ARBA00023242"/>
    </source>
</evidence>
<dbReference type="SUPFAM" id="SSF56399">
    <property type="entry name" value="ADP-ribosylation"/>
    <property type="match status" value="1"/>
</dbReference>
<protein>
    <recommendedName>
        <fullName evidence="5">Poly [ADP-ribose] polymerase</fullName>
        <shortName evidence="5">PARP</shortName>
        <ecNumber evidence="5">2.4.2.-</ecNumber>
    </recommendedName>
</protein>
<keyword evidence="5" id="KW-0520">NAD</keyword>
<evidence type="ECO:0000313" key="8">
    <source>
        <dbReference type="Proteomes" id="UP000011115"/>
    </source>
</evidence>
<dbReference type="Gene3D" id="3.90.228.10">
    <property type="match status" value="1"/>
</dbReference>
<dbReference type="GO" id="GO:0003950">
    <property type="term" value="F:NAD+ poly-ADP-ribosyltransferase activity"/>
    <property type="evidence" value="ECO:0007669"/>
    <property type="project" value="UniProtKB-UniRule"/>
</dbReference>
<reference evidence="8" key="1">
    <citation type="journal article" date="2011" name="Nature">
        <title>Genome sequence and analysis of the tuber crop potato.</title>
        <authorList>
            <consortium name="The Potato Genome Sequencing Consortium"/>
        </authorList>
    </citation>
    <scope>NUCLEOTIDE SEQUENCE [LARGE SCALE GENOMIC DNA]</scope>
    <source>
        <strain evidence="8">cv. DM1-3 516 R44</strain>
    </source>
</reference>
<dbReference type="PROSITE" id="PS51059">
    <property type="entry name" value="PARP_CATALYTIC"/>
    <property type="match status" value="1"/>
</dbReference>
<dbReference type="EC" id="2.4.2.-" evidence="5"/>
<gene>
    <name evidence="7" type="primary">LOC102589049</name>
</gene>
<dbReference type="InterPro" id="IPR022003">
    <property type="entry name" value="RST"/>
</dbReference>
<dbReference type="InterPro" id="IPR044964">
    <property type="entry name" value="RCD1/SRO1-5"/>
</dbReference>
<dbReference type="Proteomes" id="UP000011115">
    <property type="component" value="Unassembled WGS sequence"/>
</dbReference>
<dbReference type="InterPro" id="IPR012317">
    <property type="entry name" value="Poly(ADP-ribose)pol_cat_dom"/>
</dbReference>
<sequence>MDQLGDDDQVSMTIESREILFSSDSEVESPSPTSNCHFRSLKRNGIIKLEERDQEHDLIKAGFLSGMGQLGNEIEVVAIHKNSRSTILGQARSESFSIYSEAMRKKCGGDANIKYAWIGSSKDEICKIISHGFSTIMEPKSGDCFGNGVHLYPTNIDGVFSAVEDENGLRHMLLCRVILGNTEVIEASSKQFQPTCQDFDSGVDNYFAPKTYIIWPSNMNSHILPIFLVSFKGPLLLGNSSKIKKIPLNPTPRIKFSNLLRVLSNFLHPSRMVLISKIYEDFQVRIFIKKKLKIVTIKFITVKYFNKYLITDYMNSIIYRKTRSQKWYLFRS</sequence>
<dbReference type="PaxDb" id="4113-PGSC0003DMT400035056"/>
<evidence type="ECO:0000313" key="7">
    <source>
        <dbReference type="EnsemblPlants" id="PGSC0003DMT400035056"/>
    </source>
</evidence>
<dbReference type="Gramene" id="PGSC0003DMT400035056">
    <property type="protein sequence ID" value="PGSC0003DMT400035056"/>
    <property type="gene ID" value="PGSC0003DMG400013481"/>
</dbReference>
<dbReference type="FunCoup" id="M1B1R5">
    <property type="interactions" value="1"/>
</dbReference>
<keyword evidence="5" id="KW-0328">Glycosyltransferase</keyword>
<name>M1B1R5_SOLTU</name>
<dbReference type="PANTHER" id="PTHR32263:SF38">
    <property type="entry name" value="POLY [ADP-RIBOSE] POLYMERASE"/>
    <property type="match status" value="1"/>
</dbReference>
<keyword evidence="5" id="KW-0808">Transferase</keyword>
<comment type="subcellular location">
    <subcellularLocation>
        <location evidence="1">Nucleus</location>
    </subcellularLocation>
</comment>
<dbReference type="PANTHER" id="PTHR32263">
    <property type="entry name" value="INACTIVE POLY [ADP-RIBOSE] POLYMERASE SRO4-RELATED"/>
    <property type="match status" value="1"/>
</dbReference>
<dbReference type="Pfam" id="PF12174">
    <property type="entry name" value="RST"/>
    <property type="match status" value="1"/>
</dbReference>
<keyword evidence="4" id="KW-0539">Nucleus</keyword>
<evidence type="ECO:0000256" key="5">
    <source>
        <dbReference type="RuleBase" id="RU362114"/>
    </source>
</evidence>
<proteinExistence type="predicted"/>
<evidence type="ECO:0000256" key="2">
    <source>
        <dbReference type="ARBA" id="ARBA00022473"/>
    </source>
</evidence>
<organism evidence="7 8">
    <name type="scientific">Solanum tuberosum</name>
    <name type="common">Potato</name>
    <dbReference type="NCBI Taxonomy" id="4113"/>
    <lineage>
        <taxon>Eukaryota</taxon>
        <taxon>Viridiplantae</taxon>
        <taxon>Streptophyta</taxon>
        <taxon>Embryophyta</taxon>
        <taxon>Tracheophyta</taxon>
        <taxon>Spermatophyta</taxon>
        <taxon>Magnoliopsida</taxon>
        <taxon>eudicotyledons</taxon>
        <taxon>Gunneridae</taxon>
        <taxon>Pentapetalae</taxon>
        <taxon>asterids</taxon>
        <taxon>lamiids</taxon>
        <taxon>Solanales</taxon>
        <taxon>Solanaceae</taxon>
        <taxon>Solanoideae</taxon>
        <taxon>Solaneae</taxon>
        <taxon>Solanum</taxon>
    </lineage>
</organism>
<dbReference type="Pfam" id="PF00644">
    <property type="entry name" value="PARP"/>
    <property type="match status" value="1"/>
</dbReference>
<dbReference type="OMA" id="LIMRTYD"/>
<keyword evidence="8" id="KW-1185">Reference proteome</keyword>